<dbReference type="AlphaFoldDB" id="A0A9X8RDV5"/>
<dbReference type="InterPro" id="IPR050624">
    <property type="entry name" value="HTH-type_Tx_Regulator"/>
</dbReference>
<evidence type="ECO:0000313" key="5">
    <source>
        <dbReference type="EMBL" id="SIS03791.1"/>
    </source>
</evidence>
<feature type="DNA-binding region" description="H-T-H motif" evidence="3">
    <location>
        <begin position="32"/>
        <end position="51"/>
    </location>
</feature>
<proteinExistence type="predicted"/>
<dbReference type="InterPro" id="IPR009057">
    <property type="entry name" value="Homeodomain-like_sf"/>
</dbReference>
<dbReference type="SUPFAM" id="SSF46689">
    <property type="entry name" value="Homeodomain-like"/>
    <property type="match status" value="1"/>
</dbReference>
<evidence type="ECO:0000256" key="1">
    <source>
        <dbReference type="ARBA" id="ARBA00022491"/>
    </source>
</evidence>
<evidence type="ECO:0000259" key="4">
    <source>
        <dbReference type="PROSITE" id="PS50977"/>
    </source>
</evidence>
<dbReference type="InterPro" id="IPR001647">
    <property type="entry name" value="HTH_TetR"/>
</dbReference>
<dbReference type="PROSITE" id="PS50977">
    <property type="entry name" value="HTH_TETR_2"/>
    <property type="match status" value="1"/>
</dbReference>
<evidence type="ECO:0000313" key="6">
    <source>
        <dbReference type="Proteomes" id="UP000185829"/>
    </source>
</evidence>
<dbReference type="SUPFAM" id="SSF48498">
    <property type="entry name" value="Tetracyclin repressor-like, C-terminal domain"/>
    <property type="match status" value="1"/>
</dbReference>
<reference evidence="5 6" key="1">
    <citation type="submission" date="2017-01" db="EMBL/GenBank/DDBJ databases">
        <authorList>
            <person name="Varghese N."/>
            <person name="Submissions S."/>
        </authorList>
    </citation>
    <scope>NUCLEOTIDE SEQUENCE [LARGE SCALE GENOMIC DNA]</scope>
    <source>
        <strain evidence="5 6">RUG2-6</strain>
    </source>
</reference>
<dbReference type="RefSeq" id="WP_076371944.1">
    <property type="nucleotide sequence ID" value="NZ_FTMX01000010.1"/>
</dbReference>
<dbReference type="Gene3D" id="1.10.10.60">
    <property type="entry name" value="Homeodomain-like"/>
    <property type="match status" value="1"/>
</dbReference>
<dbReference type="Proteomes" id="UP000185829">
    <property type="component" value="Unassembled WGS sequence"/>
</dbReference>
<keyword evidence="1" id="KW-0678">Repressor</keyword>
<dbReference type="GO" id="GO:0003677">
    <property type="term" value="F:DNA binding"/>
    <property type="evidence" value="ECO:0007669"/>
    <property type="project" value="UniProtKB-UniRule"/>
</dbReference>
<dbReference type="Gene3D" id="1.10.357.10">
    <property type="entry name" value="Tetracycline Repressor, domain 2"/>
    <property type="match status" value="1"/>
</dbReference>
<organism evidence="5 6">
    <name type="scientific">Peribacillus simplex</name>
    <dbReference type="NCBI Taxonomy" id="1478"/>
    <lineage>
        <taxon>Bacteria</taxon>
        <taxon>Bacillati</taxon>
        <taxon>Bacillota</taxon>
        <taxon>Bacilli</taxon>
        <taxon>Bacillales</taxon>
        <taxon>Bacillaceae</taxon>
        <taxon>Peribacillus</taxon>
    </lineage>
</organism>
<dbReference type="PRINTS" id="PR00455">
    <property type="entry name" value="HTHTETR"/>
</dbReference>
<dbReference type="Pfam" id="PF08359">
    <property type="entry name" value="TetR_C_4"/>
    <property type="match status" value="1"/>
</dbReference>
<accession>A0A9X8RDV5</accession>
<feature type="domain" description="HTH tetR-type" evidence="4">
    <location>
        <begin position="9"/>
        <end position="69"/>
    </location>
</feature>
<dbReference type="Pfam" id="PF00440">
    <property type="entry name" value="TetR_N"/>
    <property type="match status" value="1"/>
</dbReference>
<sequence length="197" mass="23681">MNLRQQKALQTKRKILKTALELFNERGFNNVTVDEIIKRTSTSKGAFYNHFKSKHDIFLEKFKEIDGFYFEELLPKLDHLESVEQKLKLFFSMQMEYMQINLGWDVMRTIYEQELNTERESFFLIPGRPLNQIMYNLCEEGQKKREFREDLTPEQMSTILIRVIRGILYDWSINKGNYSLKDEQENLFEVVIKGLMR</sequence>
<dbReference type="InterPro" id="IPR013570">
    <property type="entry name" value="Tscrpt_reg_YsiA_C"/>
</dbReference>
<dbReference type="PANTHER" id="PTHR43479">
    <property type="entry name" value="ACREF/ENVCD OPERON REPRESSOR-RELATED"/>
    <property type="match status" value="1"/>
</dbReference>
<keyword evidence="2 3" id="KW-0238">DNA-binding</keyword>
<protein>
    <submittedName>
        <fullName evidence="5">Transcriptional regulator, TetR family</fullName>
    </submittedName>
</protein>
<dbReference type="PANTHER" id="PTHR43479:SF11">
    <property type="entry name" value="ACREF_ENVCD OPERON REPRESSOR-RELATED"/>
    <property type="match status" value="1"/>
</dbReference>
<name>A0A9X8RDV5_9BACI</name>
<comment type="caution">
    <text evidence="5">The sequence shown here is derived from an EMBL/GenBank/DDBJ whole genome shotgun (WGS) entry which is preliminary data.</text>
</comment>
<evidence type="ECO:0000256" key="2">
    <source>
        <dbReference type="ARBA" id="ARBA00023125"/>
    </source>
</evidence>
<dbReference type="InterPro" id="IPR036271">
    <property type="entry name" value="Tet_transcr_reg_TetR-rel_C_sf"/>
</dbReference>
<evidence type="ECO:0000256" key="3">
    <source>
        <dbReference type="PROSITE-ProRule" id="PRU00335"/>
    </source>
</evidence>
<gene>
    <name evidence="5" type="ORF">SAMN05878482_11045</name>
</gene>
<dbReference type="EMBL" id="FTMX01000010">
    <property type="protein sequence ID" value="SIS03791.1"/>
    <property type="molecule type" value="Genomic_DNA"/>
</dbReference>